<dbReference type="Pfam" id="PF22873">
    <property type="entry name" value="OAF_C"/>
    <property type="match status" value="1"/>
</dbReference>
<evidence type="ECO:0000256" key="1">
    <source>
        <dbReference type="ARBA" id="ARBA00005786"/>
    </source>
</evidence>
<proteinExistence type="inferred from homology"/>
<dbReference type="VEuPathDB" id="VectorBase:ADAR2_001606"/>
<feature type="domain" description="Out at first protein BRICHOS-like" evidence="2">
    <location>
        <begin position="229"/>
        <end position="330"/>
    </location>
</feature>
<feature type="domain" description="Out at first C-terminal" evidence="3">
    <location>
        <begin position="359"/>
        <end position="434"/>
    </location>
</feature>
<sequence>MVGTRCLRLRLEGTDWSPQTQTLPFHLTGRPAKLRLVRGVWVGYTGTNTTTTTSVAAGGEIVQETITSSVGDDTCTLEFQRSDGTLVTKLIDFKSDPKAWGSHRGTSSVLCGPGVCLGVTNLRLDHRAGGRALVADGALRQPGEATGKGQCVNGKHHKGPTGPDCLTQIVGLSVGPHFIVNLQPTPRQVAPEAVERANGRPCTQPVLRLPSTQSQGRRKEAIVRLEFFEVQVLKALVLGEEERGQSQYQVMCFVTKFQKGDFITADAMAKLRQKNPSTIRTPEEDRGKENYTMTGWVLLDRAAPISRHVAPLCAEAQESTYVRDTDLKAWAELPGSSISILGSVVKPFPTANTITEPSRCSEVSAIWAPCLCTLEMCIGWYPCGLKYCKGKPDSGGLQNGAAGSTSYRCGIKTCRKCHQYSYYVREKQQCLWDE</sequence>
<dbReference type="Pfam" id="PF14941">
    <property type="entry name" value="OAF_N"/>
    <property type="match status" value="2"/>
</dbReference>
<dbReference type="VEuPathDB" id="VectorBase:ADAC009489"/>
<dbReference type="InterPro" id="IPR053894">
    <property type="entry name" value="OAF_N"/>
</dbReference>
<dbReference type="InterPro" id="IPR053897">
    <property type="entry name" value="Oaf_C"/>
</dbReference>
<evidence type="ECO:0000259" key="2">
    <source>
        <dbReference type="Pfam" id="PF14941"/>
    </source>
</evidence>
<dbReference type="PANTHER" id="PTHR13423">
    <property type="entry name" value="OUT AT FIRST"/>
    <property type="match status" value="1"/>
</dbReference>
<evidence type="ECO:0000259" key="3">
    <source>
        <dbReference type="Pfam" id="PF22873"/>
    </source>
</evidence>
<dbReference type="VEuPathDB" id="VectorBase:ADAC009469"/>
<reference evidence="4" key="1">
    <citation type="submission" date="2018-01" db="EMBL/GenBank/DDBJ databases">
        <title>An insight into the sialome of Amazonian anophelines.</title>
        <authorList>
            <person name="Ribeiro J.M."/>
            <person name="Scarpassa V."/>
            <person name="Calvo E."/>
        </authorList>
    </citation>
    <scope>NUCLEOTIDE SEQUENCE</scope>
</reference>
<organism evidence="4">
    <name type="scientific">Anopheles darlingi</name>
    <name type="common">Mosquito</name>
    <dbReference type="NCBI Taxonomy" id="43151"/>
    <lineage>
        <taxon>Eukaryota</taxon>
        <taxon>Metazoa</taxon>
        <taxon>Ecdysozoa</taxon>
        <taxon>Arthropoda</taxon>
        <taxon>Hexapoda</taxon>
        <taxon>Insecta</taxon>
        <taxon>Pterygota</taxon>
        <taxon>Neoptera</taxon>
        <taxon>Endopterygota</taxon>
        <taxon>Diptera</taxon>
        <taxon>Nematocera</taxon>
        <taxon>Culicoidea</taxon>
        <taxon>Culicidae</taxon>
        <taxon>Anophelinae</taxon>
        <taxon>Anopheles</taxon>
    </lineage>
</organism>
<dbReference type="InterPro" id="IPR026315">
    <property type="entry name" value="Oaf"/>
</dbReference>
<accession>A0A2M4CH12</accession>
<protein>
    <submittedName>
        <fullName evidence="4">Putative out at first protein</fullName>
    </submittedName>
</protein>
<comment type="similarity">
    <text evidence="1">Belongs to the OAF family.</text>
</comment>
<evidence type="ECO:0000313" key="4">
    <source>
        <dbReference type="EMBL" id="MBW64614.1"/>
    </source>
</evidence>
<feature type="domain" description="Out at first protein BRICHOS-like" evidence="2">
    <location>
        <begin position="57"/>
        <end position="96"/>
    </location>
</feature>
<name>A0A2M4CH12_ANODA</name>
<dbReference type="AlphaFoldDB" id="A0A2M4CH12"/>
<dbReference type="EMBL" id="GGFL01000436">
    <property type="protein sequence ID" value="MBW64614.1"/>
    <property type="molecule type" value="Transcribed_RNA"/>
</dbReference>
<dbReference type="PANTHER" id="PTHR13423:SF2">
    <property type="entry name" value="OUT AT FIRST PROTEIN HOMOLOG"/>
    <property type="match status" value="1"/>
</dbReference>